<organism evidence="1 2">
    <name type="scientific">Escallonia herrerae</name>
    <dbReference type="NCBI Taxonomy" id="1293975"/>
    <lineage>
        <taxon>Eukaryota</taxon>
        <taxon>Viridiplantae</taxon>
        <taxon>Streptophyta</taxon>
        <taxon>Embryophyta</taxon>
        <taxon>Tracheophyta</taxon>
        <taxon>Spermatophyta</taxon>
        <taxon>Magnoliopsida</taxon>
        <taxon>eudicotyledons</taxon>
        <taxon>Gunneridae</taxon>
        <taxon>Pentapetalae</taxon>
        <taxon>asterids</taxon>
        <taxon>campanulids</taxon>
        <taxon>Escalloniales</taxon>
        <taxon>Escalloniaceae</taxon>
        <taxon>Escallonia</taxon>
    </lineage>
</organism>
<evidence type="ECO:0000313" key="1">
    <source>
        <dbReference type="EMBL" id="KAK3002793.1"/>
    </source>
</evidence>
<reference evidence="1" key="1">
    <citation type="submission" date="2022-12" db="EMBL/GenBank/DDBJ databases">
        <title>Draft genome assemblies for two species of Escallonia (Escalloniales).</title>
        <authorList>
            <person name="Chanderbali A."/>
            <person name="Dervinis C."/>
            <person name="Anghel I."/>
            <person name="Soltis D."/>
            <person name="Soltis P."/>
            <person name="Zapata F."/>
        </authorList>
    </citation>
    <scope>NUCLEOTIDE SEQUENCE</scope>
    <source>
        <strain evidence="1">UCBG64.0493</strain>
        <tissue evidence="1">Leaf</tissue>
    </source>
</reference>
<evidence type="ECO:0000313" key="2">
    <source>
        <dbReference type="Proteomes" id="UP001188597"/>
    </source>
</evidence>
<proteinExistence type="predicted"/>
<dbReference type="Proteomes" id="UP001188597">
    <property type="component" value="Unassembled WGS sequence"/>
</dbReference>
<dbReference type="AlphaFoldDB" id="A0AA88V9J7"/>
<sequence>MSNLSIFVMPPNPMGNEPTILLPLTSNTDALASCVISSGKQPVSSLFEKMISSNVLPILLMLFGMQPFNLLLANTATETGELPRFSGMLDVNRLSFKNKASSSMSNNLGGNAPSKSLYLISRYFRAANPKTTSGKGPTKRLLLTSNSCRSQPVRINVEKADICQEPKFRDKVTGDVSVVKINTGDNAQAGVIKRLGTEDTIIGTHIRTNPISSHVQRVGEDGLFPFLESNVSSPEPGIGKGHANVDLVLEIIRKIASIFLKC</sequence>
<name>A0AA88V9J7_9ASTE</name>
<comment type="caution">
    <text evidence="1">The sequence shown here is derived from an EMBL/GenBank/DDBJ whole genome shotgun (WGS) entry which is preliminary data.</text>
</comment>
<dbReference type="EMBL" id="JAVXUP010002531">
    <property type="protein sequence ID" value="KAK3002793.1"/>
    <property type="molecule type" value="Genomic_DNA"/>
</dbReference>
<gene>
    <name evidence="1" type="ORF">RJ639_018351</name>
</gene>
<keyword evidence="2" id="KW-1185">Reference proteome</keyword>
<protein>
    <submittedName>
        <fullName evidence="1">Uncharacterized protein</fullName>
    </submittedName>
</protein>
<accession>A0AA88V9J7</accession>